<organism evidence="2 3">
    <name type="scientific">Pestalotiopsis fici (strain W106-1 / CGMCC3.15140)</name>
    <dbReference type="NCBI Taxonomy" id="1229662"/>
    <lineage>
        <taxon>Eukaryota</taxon>
        <taxon>Fungi</taxon>
        <taxon>Dikarya</taxon>
        <taxon>Ascomycota</taxon>
        <taxon>Pezizomycotina</taxon>
        <taxon>Sordariomycetes</taxon>
        <taxon>Xylariomycetidae</taxon>
        <taxon>Amphisphaeriales</taxon>
        <taxon>Sporocadaceae</taxon>
        <taxon>Pestalotiopsis</taxon>
    </lineage>
</organism>
<dbReference type="InterPro" id="IPR056002">
    <property type="entry name" value="DUF7580"/>
</dbReference>
<dbReference type="AlphaFoldDB" id="W3X6I3"/>
<gene>
    <name evidence="2" type="ORF">PFICI_08305</name>
</gene>
<dbReference type="PANTHER" id="PTHR35186">
    <property type="entry name" value="ANK_REP_REGION DOMAIN-CONTAINING PROTEIN"/>
    <property type="match status" value="1"/>
</dbReference>
<dbReference type="Proteomes" id="UP000030651">
    <property type="component" value="Unassembled WGS sequence"/>
</dbReference>
<evidence type="ECO:0000313" key="3">
    <source>
        <dbReference type="Proteomes" id="UP000030651"/>
    </source>
</evidence>
<dbReference type="OMA" id="CKTHCAN"/>
<name>W3X6I3_PESFW</name>
<dbReference type="Pfam" id="PF24476">
    <property type="entry name" value="DUF7580"/>
    <property type="match status" value="1"/>
</dbReference>
<dbReference type="PANTHER" id="PTHR35186:SF4">
    <property type="entry name" value="PRION-INHIBITION AND PROPAGATION HELO DOMAIN-CONTAINING PROTEIN"/>
    <property type="match status" value="1"/>
</dbReference>
<evidence type="ECO:0000259" key="1">
    <source>
        <dbReference type="Pfam" id="PF24476"/>
    </source>
</evidence>
<reference evidence="3" key="1">
    <citation type="journal article" date="2015" name="BMC Genomics">
        <title>Genomic and transcriptomic analysis of the endophytic fungus Pestalotiopsis fici reveals its lifestyle and high potential for synthesis of natural products.</title>
        <authorList>
            <person name="Wang X."/>
            <person name="Zhang X."/>
            <person name="Liu L."/>
            <person name="Xiang M."/>
            <person name="Wang W."/>
            <person name="Sun X."/>
            <person name="Che Y."/>
            <person name="Guo L."/>
            <person name="Liu G."/>
            <person name="Guo L."/>
            <person name="Wang C."/>
            <person name="Yin W.B."/>
            <person name="Stadler M."/>
            <person name="Zhang X."/>
            <person name="Liu X."/>
        </authorList>
    </citation>
    <scope>NUCLEOTIDE SEQUENCE [LARGE SCALE GENOMIC DNA]</scope>
    <source>
        <strain evidence="3">W106-1 / CGMCC3.15140</strain>
    </source>
</reference>
<dbReference type="HOGENOM" id="CLU_026305_6_1_1"/>
<accession>W3X6I3</accession>
<evidence type="ECO:0000313" key="2">
    <source>
        <dbReference type="EMBL" id="ETS80776.1"/>
    </source>
</evidence>
<dbReference type="InParanoid" id="W3X6I3"/>
<sequence length="594" mass="66822">MSGFEVVGVVLGAFPLAISAFEGYRKLATKRKLFLEFGAEYQRSIIKLNFNKVRFIGSLKQLLLPLAIPDDEIHFLLHDPGIDLWRNPRIAVVLQARLQDSCSLYLNTVHSIHLTMEEVNRELAIHKAFYAVMDQNETKDGAPGSIPTKSKNPLSKANREYQMYKLKFSNGKRNRERLFEQLGKFNDQLEMLLSISDVDSDLQKARNVAMKSATASVTQSAICKFWHFASQFYQTLLMAWNCNCLEQHYAHFLLQHRTSATKDIKVVLMPLLSSERGQWPSRQLNIEVRDKSSTRIPDTSNANFISPAMHIHDNDRSDGSRVLDDVKGKGKSTLVVPITVAHQSLCADISGGEKKPIASLCKTMAEEADSICASYLQDNERRYYLYPSDDSCNNYSPSPVTLSDLLSGKVGQMPTRRQRYSLALILASSFLQLHGSPWMVVPWGKSSIYFPREPESLNSILLDHVSLARGFSSSPINGDTQESPALEPPVEIQGLDSLAILLLELCFGRPIEDHRSRKGITLGDGQARAALDFVVAWTWHREVNDEAGDDYADAVKWCLTCCKSAPVGNWRKEMIENVIAPLERCCKYFRNALV</sequence>
<dbReference type="EMBL" id="KI912113">
    <property type="protein sequence ID" value="ETS80776.1"/>
    <property type="molecule type" value="Genomic_DNA"/>
</dbReference>
<dbReference type="STRING" id="1229662.W3X6I3"/>
<protein>
    <recommendedName>
        <fullName evidence="1">DUF7580 domain-containing protein</fullName>
    </recommendedName>
</protein>
<dbReference type="GeneID" id="19273318"/>
<feature type="domain" description="DUF7580" evidence="1">
    <location>
        <begin position="222"/>
        <end position="584"/>
    </location>
</feature>
<dbReference type="eggNOG" id="ENOG502SJ7D">
    <property type="taxonomic scope" value="Eukaryota"/>
</dbReference>
<dbReference type="KEGG" id="pfy:PFICI_08305"/>
<proteinExistence type="predicted"/>
<dbReference type="OrthoDB" id="3565018at2759"/>
<dbReference type="RefSeq" id="XP_007835077.1">
    <property type="nucleotide sequence ID" value="XM_007836886.1"/>
</dbReference>
<keyword evidence="3" id="KW-1185">Reference proteome</keyword>